<dbReference type="OrthoDB" id="202158at2759"/>
<evidence type="ECO:0000313" key="15">
    <source>
        <dbReference type="Proteomes" id="UP000002358"/>
    </source>
</evidence>
<evidence type="ECO:0000256" key="10">
    <source>
        <dbReference type="RuleBase" id="RU003423"/>
    </source>
</evidence>
<dbReference type="PROSITE" id="PS50968">
    <property type="entry name" value="BIOTINYL_LIPOYL"/>
    <property type="match status" value="1"/>
</dbReference>
<dbReference type="GO" id="GO:0043754">
    <property type="term" value="F:dihydrolipoamide branched chain acyltransferase activity"/>
    <property type="evidence" value="ECO:0007669"/>
    <property type="project" value="UniProtKB-EC"/>
</dbReference>
<dbReference type="InterPro" id="IPR023213">
    <property type="entry name" value="CAT-like_dom_sf"/>
</dbReference>
<comment type="catalytic activity">
    <reaction evidence="9">
        <text>N(6)-[(R)-dihydrolipoyl]-L-lysyl-[protein] + 2-methylpropanoyl-CoA = N(6)-[(R)-S(8)-2-methylpropanoyldihydrolipoyl]-L-lysyl-[protein] + CoA</text>
        <dbReference type="Rhea" id="RHEA:18865"/>
        <dbReference type="Rhea" id="RHEA-COMP:10475"/>
        <dbReference type="Rhea" id="RHEA-COMP:10497"/>
        <dbReference type="ChEBI" id="CHEBI:57287"/>
        <dbReference type="ChEBI" id="CHEBI:57338"/>
        <dbReference type="ChEBI" id="CHEBI:83100"/>
        <dbReference type="ChEBI" id="CHEBI:83142"/>
        <dbReference type="EC" id="2.3.1.168"/>
    </reaction>
    <physiologicalReaction direction="left-to-right" evidence="9">
        <dbReference type="Rhea" id="RHEA:18866"/>
    </physiologicalReaction>
</comment>
<evidence type="ECO:0000256" key="1">
    <source>
        <dbReference type="ARBA" id="ARBA00001938"/>
    </source>
</evidence>
<dbReference type="SUPFAM" id="SSF47005">
    <property type="entry name" value="Peripheral subunit-binding domain of 2-oxo acid dehydrogenase complex"/>
    <property type="match status" value="1"/>
</dbReference>
<organism evidence="14 15">
    <name type="scientific">Nasonia vitripennis</name>
    <name type="common">Parasitic wasp</name>
    <dbReference type="NCBI Taxonomy" id="7425"/>
    <lineage>
        <taxon>Eukaryota</taxon>
        <taxon>Metazoa</taxon>
        <taxon>Ecdysozoa</taxon>
        <taxon>Arthropoda</taxon>
        <taxon>Hexapoda</taxon>
        <taxon>Insecta</taxon>
        <taxon>Pterygota</taxon>
        <taxon>Neoptera</taxon>
        <taxon>Endopterygota</taxon>
        <taxon>Hymenoptera</taxon>
        <taxon>Apocrita</taxon>
        <taxon>Proctotrupomorpha</taxon>
        <taxon>Chalcidoidea</taxon>
        <taxon>Pteromalidae</taxon>
        <taxon>Pteromalinae</taxon>
        <taxon>Nasonia</taxon>
    </lineage>
</organism>
<feature type="domain" description="Lipoyl-binding" evidence="12">
    <location>
        <begin position="84"/>
        <end position="159"/>
    </location>
</feature>
<dbReference type="SUPFAM" id="SSF51230">
    <property type="entry name" value="Single hybrid motif"/>
    <property type="match status" value="1"/>
</dbReference>
<evidence type="ECO:0000259" key="13">
    <source>
        <dbReference type="PROSITE" id="PS51826"/>
    </source>
</evidence>
<dbReference type="PANTHER" id="PTHR43178:SF5">
    <property type="entry name" value="LIPOAMIDE ACYLTRANSFERASE COMPONENT OF BRANCHED-CHAIN ALPHA-KETO ACID DEHYDROGENASE COMPLEX, MITOCHONDRIAL"/>
    <property type="match status" value="1"/>
</dbReference>
<dbReference type="Gene3D" id="2.40.50.100">
    <property type="match status" value="1"/>
</dbReference>
<sequence length="480" mass="53215">MNKQKQRVCTCGGRVLYSEAAAVHARPALIERRGLFSHDSSPFVIRFFECNGIRCSATDEGNGIGVSASRARLISLTSLRHGKLVAYKLADIGEGIREVTVKEWFVKPGDKVSQFDNICEVQSDKASVTITSRYDGVVKKLHYDIEQSCLVGDALVDIELETNHDPTENESEKKSQAQDEEPKKLDVAERSIGKVLTTPAVRKIARENKVDLVKVQATGRDGRVLKEDILAYLGQVGRAESNEEPPKPEVARPSEKKYAKHMWKSMTQSLTIPHFVYSDEYDVSKLVKLRAELKEAFANESLSLSYMPFFLKAVSQALQRYPELNAWIDEKNEGVDIRKEHNISLAMDTPGGLVVPNIKNVQDLSILEIAKELNRLQALGKKASIPLADLTAGTFSLSNIGIVGGTYTKPVILSPQVVIGALGKIQRLPRFDEQDNVVAVNILSVSWAADHRVVDGVTMAKFSQLWKHYVENPSHLLVGL</sequence>
<dbReference type="AlphaFoldDB" id="A0A7M7H753"/>
<dbReference type="GO" id="GO:0016407">
    <property type="term" value="F:acetyltransferase activity"/>
    <property type="evidence" value="ECO:0007669"/>
    <property type="project" value="TreeGrafter"/>
</dbReference>
<dbReference type="GO" id="GO:0005759">
    <property type="term" value="C:mitochondrial matrix"/>
    <property type="evidence" value="ECO:0007669"/>
    <property type="project" value="UniProtKB-SubCell"/>
</dbReference>
<name>A0A7M7H753_NASVI</name>
<evidence type="ECO:0000256" key="6">
    <source>
        <dbReference type="ARBA" id="ARBA00022946"/>
    </source>
</evidence>
<dbReference type="FunCoup" id="A0A7M7H753">
    <property type="interactions" value="1785"/>
</dbReference>
<dbReference type="FunFam" id="2.40.50.100:FF:000013">
    <property type="entry name" value="Dihydrolipoamide acetyltransferase component of pyruvate dehydrogenase complex"/>
    <property type="match status" value="1"/>
</dbReference>
<dbReference type="SMR" id="A0A7M7H753"/>
<dbReference type="InParanoid" id="A0A7M7H753"/>
<keyword evidence="6" id="KW-0809">Transit peptide</keyword>
<feature type="region of interest" description="Disordered" evidence="11">
    <location>
        <begin position="163"/>
        <end position="187"/>
    </location>
</feature>
<comment type="subcellular location">
    <subcellularLocation>
        <location evidence="2">Mitochondrion matrix</location>
    </subcellularLocation>
</comment>
<feature type="domain" description="Peripheral subunit-binding (PSBD)" evidence="13">
    <location>
        <begin position="196"/>
        <end position="233"/>
    </location>
</feature>
<evidence type="ECO:0000256" key="4">
    <source>
        <dbReference type="ARBA" id="ARBA00022679"/>
    </source>
</evidence>
<dbReference type="InterPro" id="IPR001078">
    <property type="entry name" value="2-oxoacid_DH_actylTfrase"/>
</dbReference>
<keyword evidence="15" id="KW-1185">Reference proteome</keyword>
<dbReference type="EnsemblMetazoa" id="XM_008213293">
    <property type="protein sequence ID" value="XP_008211515"/>
    <property type="gene ID" value="LOC100122501"/>
</dbReference>
<dbReference type="InterPro" id="IPR003016">
    <property type="entry name" value="2-oxoA_DH_lipoyl-BS"/>
</dbReference>
<dbReference type="Proteomes" id="UP000002358">
    <property type="component" value="Chromosome 4"/>
</dbReference>
<dbReference type="PROSITE" id="PS00189">
    <property type="entry name" value="LIPOYL"/>
    <property type="match status" value="1"/>
</dbReference>
<keyword evidence="8 10" id="KW-0012">Acyltransferase</keyword>
<dbReference type="InterPro" id="IPR050743">
    <property type="entry name" value="2-oxoacid_DH_E2_comp"/>
</dbReference>
<dbReference type="CDD" id="cd06849">
    <property type="entry name" value="lipoyl_domain"/>
    <property type="match status" value="1"/>
</dbReference>
<comment type="similarity">
    <text evidence="3 10">Belongs to the 2-oxoacid dehydrogenase family.</text>
</comment>
<evidence type="ECO:0000313" key="14">
    <source>
        <dbReference type="EnsemblMetazoa" id="XP_008211515"/>
    </source>
</evidence>
<keyword evidence="7" id="KW-0496">Mitochondrion</keyword>
<dbReference type="GO" id="GO:0031405">
    <property type="term" value="F:lipoic acid binding"/>
    <property type="evidence" value="ECO:0007669"/>
    <property type="project" value="TreeGrafter"/>
</dbReference>
<evidence type="ECO:0000256" key="9">
    <source>
        <dbReference type="ARBA" id="ARBA00051775"/>
    </source>
</evidence>
<proteinExistence type="inferred from homology"/>
<dbReference type="InterPro" id="IPR004167">
    <property type="entry name" value="PSBD"/>
</dbReference>
<dbReference type="Gene3D" id="4.10.320.10">
    <property type="entry name" value="E3-binding domain"/>
    <property type="match status" value="1"/>
</dbReference>
<dbReference type="RefSeq" id="XP_008211515.1">
    <property type="nucleotide sequence ID" value="XM_008213293.3"/>
</dbReference>
<dbReference type="CTD" id="32441"/>
<evidence type="ECO:0000256" key="2">
    <source>
        <dbReference type="ARBA" id="ARBA00004305"/>
    </source>
</evidence>
<evidence type="ECO:0000256" key="8">
    <source>
        <dbReference type="ARBA" id="ARBA00023315"/>
    </source>
</evidence>
<keyword evidence="5 10" id="KW-0450">Lipoyl</keyword>
<dbReference type="GO" id="GO:0005829">
    <property type="term" value="C:cytosol"/>
    <property type="evidence" value="ECO:0007669"/>
    <property type="project" value="UniProtKB-ARBA"/>
</dbReference>
<evidence type="ECO:0000256" key="11">
    <source>
        <dbReference type="SAM" id="MobiDB-lite"/>
    </source>
</evidence>
<dbReference type="Pfam" id="PF02817">
    <property type="entry name" value="E3_binding"/>
    <property type="match status" value="1"/>
</dbReference>
<dbReference type="SUPFAM" id="SSF52777">
    <property type="entry name" value="CoA-dependent acyltransferases"/>
    <property type="match status" value="1"/>
</dbReference>
<dbReference type="Gene3D" id="3.30.559.10">
    <property type="entry name" value="Chloramphenicol acetyltransferase-like domain"/>
    <property type="match status" value="1"/>
</dbReference>
<dbReference type="InterPro" id="IPR036625">
    <property type="entry name" value="E3-bd_dom_sf"/>
</dbReference>
<evidence type="ECO:0000259" key="12">
    <source>
        <dbReference type="PROSITE" id="PS50968"/>
    </source>
</evidence>
<dbReference type="InterPro" id="IPR011053">
    <property type="entry name" value="Single_hybrid_motif"/>
</dbReference>
<dbReference type="InterPro" id="IPR000089">
    <property type="entry name" value="Biotin_lipoyl"/>
</dbReference>
<dbReference type="GeneID" id="100122501"/>
<evidence type="ECO:0000256" key="3">
    <source>
        <dbReference type="ARBA" id="ARBA00007317"/>
    </source>
</evidence>
<dbReference type="PANTHER" id="PTHR43178">
    <property type="entry name" value="DIHYDROLIPOAMIDE ACETYLTRANSFERASE COMPONENT OF PYRUVATE DEHYDROGENASE COMPLEX"/>
    <property type="match status" value="1"/>
</dbReference>
<dbReference type="PROSITE" id="PS51826">
    <property type="entry name" value="PSBD"/>
    <property type="match status" value="1"/>
</dbReference>
<reference evidence="14" key="1">
    <citation type="submission" date="2021-01" db="UniProtKB">
        <authorList>
            <consortium name="EnsemblMetazoa"/>
        </authorList>
    </citation>
    <scope>IDENTIFICATION</scope>
</reference>
<dbReference type="Pfam" id="PF00198">
    <property type="entry name" value="2-oxoacid_dh"/>
    <property type="match status" value="1"/>
</dbReference>
<evidence type="ECO:0000256" key="5">
    <source>
        <dbReference type="ARBA" id="ARBA00022823"/>
    </source>
</evidence>
<protein>
    <recommendedName>
        <fullName evidence="10">Dihydrolipoamide acetyltransferase component of pyruvate dehydrogenase complex</fullName>
        <ecNumber evidence="10">2.3.1.-</ecNumber>
    </recommendedName>
</protein>
<comment type="cofactor">
    <cofactor evidence="1 10">
        <name>(R)-lipoate</name>
        <dbReference type="ChEBI" id="CHEBI:83088"/>
    </cofactor>
</comment>
<dbReference type="Pfam" id="PF00364">
    <property type="entry name" value="Biotin_lipoyl"/>
    <property type="match status" value="1"/>
</dbReference>
<dbReference type="FunFam" id="4.10.320.10:FF:000002">
    <property type="entry name" value="Dihydrolipoamide acetyltransferase component of pyruvate dehydrogenase complex"/>
    <property type="match status" value="1"/>
</dbReference>
<evidence type="ECO:0000256" key="7">
    <source>
        <dbReference type="ARBA" id="ARBA00023128"/>
    </source>
</evidence>
<dbReference type="FunFam" id="3.30.559.10:FF:000027">
    <property type="entry name" value="Dihydrolipoamide acetyltransferase component of pyruvate dehydrogenase complex"/>
    <property type="match status" value="1"/>
</dbReference>
<keyword evidence="4 10" id="KW-0808">Transferase</keyword>
<dbReference type="EC" id="2.3.1.-" evidence="10"/>
<accession>A0A7M7H753</accession>